<evidence type="ECO:0000313" key="3">
    <source>
        <dbReference type="EMBL" id="KAJ7226136.1"/>
    </source>
</evidence>
<feature type="compositionally biased region" description="Polar residues" evidence="2">
    <location>
        <begin position="241"/>
        <end position="250"/>
    </location>
</feature>
<protein>
    <submittedName>
        <fullName evidence="3">Uncharacterized protein</fullName>
    </submittedName>
</protein>
<sequence length="364" mass="39085">MSKDSRLTAAQWVACESYHDAMLKFVDRSGGDPGKEPDGYDIYRMHVPKAPVMADFPETQRQWLAHKANAGAAQAGAVTMSSGTFSDLVHMPDVIARTVGEVLAMANAQRAILPARCLPRYGASAGTRPLMGRPNRARGGLVGRIGGTLGAKGWKRGAPAKMKKQRYSGRKGVLKKGKKARVDVAAVAVPTAGPSTAVEPKREDTPFPETVAPGDVFMADYTKLEDDDLGLGWDGDDAESMMSTTGSPSRRSAHPQRKQIGEQTQHPKSASGMSEGSDSSSDSWVLPNKLQAEESAFREKVLKMLNGMQAKLGEVEAKLGEVEAKLGEVEAKLEEVEARLDAKLEEVEARLDAKIGGFKRKSPA</sequence>
<name>A0AAD6YR82_9AGAR</name>
<dbReference type="EMBL" id="JARJCW010000004">
    <property type="protein sequence ID" value="KAJ7226136.1"/>
    <property type="molecule type" value="Genomic_DNA"/>
</dbReference>
<comment type="caution">
    <text evidence="3">The sequence shown here is derived from an EMBL/GenBank/DDBJ whole genome shotgun (WGS) entry which is preliminary data.</text>
</comment>
<feature type="coiled-coil region" evidence="1">
    <location>
        <begin position="305"/>
        <end position="353"/>
    </location>
</feature>
<gene>
    <name evidence="3" type="ORF">GGX14DRAFT_556884</name>
</gene>
<accession>A0AAD6YR82</accession>
<keyword evidence="4" id="KW-1185">Reference proteome</keyword>
<proteinExistence type="predicted"/>
<organism evidence="3 4">
    <name type="scientific">Mycena pura</name>
    <dbReference type="NCBI Taxonomy" id="153505"/>
    <lineage>
        <taxon>Eukaryota</taxon>
        <taxon>Fungi</taxon>
        <taxon>Dikarya</taxon>
        <taxon>Basidiomycota</taxon>
        <taxon>Agaricomycotina</taxon>
        <taxon>Agaricomycetes</taxon>
        <taxon>Agaricomycetidae</taxon>
        <taxon>Agaricales</taxon>
        <taxon>Marasmiineae</taxon>
        <taxon>Mycenaceae</taxon>
        <taxon>Mycena</taxon>
    </lineage>
</organism>
<evidence type="ECO:0000256" key="2">
    <source>
        <dbReference type="SAM" id="MobiDB-lite"/>
    </source>
</evidence>
<dbReference type="AlphaFoldDB" id="A0AAD6YR82"/>
<feature type="region of interest" description="Disordered" evidence="2">
    <location>
        <begin position="230"/>
        <end position="284"/>
    </location>
</feature>
<evidence type="ECO:0000256" key="1">
    <source>
        <dbReference type="SAM" id="Coils"/>
    </source>
</evidence>
<evidence type="ECO:0000313" key="4">
    <source>
        <dbReference type="Proteomes" id="UP001219525"/>
    </source>
</evidence>
<feature type="compositionally biased region" description="Low complexity" evidence="2">
    <location>
        <begin position="269"/>
        <end position="283"/>
    </location>
</feature>
<feature type="region of interest" description="Disordered" evidence="2">
    <location>
        <begin position="192"/>
        <end position="213"/>
    </location>
</feature>
<feature type="compositionally biased region" description="Acidic residues" evidence="2">
    <location>
        <begin position="230"/>
        <end position="239"/>
    </location>
</feature>
<keyword evidence="1" id="KW-0175">Coiled coil</keyword>
<reference evidence="3" key="1">
    <citation type="submission" date="2023-03" db="EMBL/GenBank/DDBJ databases">
        <title>Massive genome expansion in bonnet fungi (Mycena s.s.) driven by repeated elements and novel gene families across ecological guilds.</title>
        <authorList>
            <consortium name="Lawrence Berkeley National Laboratory"/>
            <person name="Harder C.B."/>
            <person name="Miyauchi S."/>
            <person name="Viragh M."/>
            <person name="Kuo A."/>
            <person name="Thoen E."/>
            <person name="Andreopoulos B."/>
            <person name="Lu D."/>
            <person name="Skrede I."/>
            <person name="Drula E."/>
            <person name="Henrissat B."/>
            <person name="Morin E."/>
            <person name="Kohler A."/>
            <person name="Barry K."/>
            <person name="LaButti K."/>
            <person name="Morin E."/>
            <person name="Salamov A."/>
            <person name="Lipzen A."/>
            <person name="Mereny Z."/>
            <person name="Hegedus B."/>
            <person name="Baldrian P."/>
            <person name="Stursova M."/>
            <person name="Weitz H."/>
            <person name="Taylor A."/>
            <person name="Grigoriev I.V."/>
            <person name="Nagy L.G."/>
            <person name="Martin F."/>
            <person name="Kauserud H."/>
        </authorList>
    </citation>
    <scope>NUCLEOTIDE SEQUENCE</scope>
    <source>
        <strain evidence="3">9144</strain>
    </source>
</reference>
<dbReference type="Proteomes" id="UP001219525">
    <property type="component" value="Unassembled WGS sequence"/>
</dbReference>